<feature type="signal peptide" evidence="2">
    <location>
        <begin position="1"/>
        <end position="23"/>
    </location>
</feature>
<accession>A0A1I4Q870</accession>
<feature type="chain" id="PRO_5010307858" description="Lipoprotein" evidence="2">
    <location>
        <begin position="24"/>
        <end position="132"/>
    </location>
</feature>
<keyword evidence="4" id="KW-1185">Reference proteome</keyword>
<proteinExistence type="predicted"/>
<dbReference type="OrthoDB" id="8562971at2"/>
<protein>
    <recommendedName>
        <fullName evidence="5">Lipoprotein</fullName>
    </recommendedName>
</protein>
<dbReference type="AlphaFoldDB" id="A0A1I4Q870"/>
<dbReference type="RefSeq" id="WP_083398446.1">
    <property type="nucleotide sequence ID" value="NZ_FOUB01000025.1"/>
</dbReference>
<dbReference type="EMBL" id="FOUB01000025">
    <property type="protein sequence ID" value="SFM36269.1"/>
    <property type="molecule type" value="Genomic_DNA"/>
</dbReference>
<evidence type="ECO:0000256" key="2">
    <source>
        <dbReference type="SAM" id="SignalP"/>
    </source>
</evidence>
<evidence type="ECO:0008006" key="5">
    <source>
        <dbReference type="Google" id="ProtNLM"/>
    </source>
</evidence>
<organism evidence="3 4">
    <name type="scientific">Nitrosomonas communis</name>
    <dbReference type="NCBI Taxonomy" id="44574"/>
    <lineage>
        <taxon>Bacteria</taxon>
        <taxon>Pseudomonadati</taxon>
        <taxon>Pseudomonadota</taxon>
        <taxon>Betaproteobacteria</taxon>
        <taxon>Nitrosomonadales</taxon>
        <taxon>Nitrosomonadaceae</taxon>
        <taxon>Nitrosomonas</taxon>
    </lineage>
</organism>
<evidence type="ECO:0000313" key="4">
    <source>
        <dbReference type="Proteomes" id="UP000183287"/>
    </source>
</evidence>
<evidence type="ECO:0000256" key="1">
    <source>
        <dbReference type="SAM" id="Coils"/>
    </source>
</evidence>
<dbReference type="PROSITE" id="PS51257">
    <property type="entry name" value="PROKAR_LIPOPROTEIN"/>
    <property type="match status" value="1"/>
</dbReference>
<sequence length="132" mass="15586">MMKKLTFLIIVWVLGFLTGCAQMSPIASTLNNEKVGANQHFIDPNNHIAVAKHYEDVAKEMKAKLQAKKEQLEEYERHNYYYGRRGQNYRSHIWANMRHLEDSIKENLREAAIHHKMAQDQQKREFSSLKTR</sequence>
<reference evidence="4" key="1">
    <citation type="submission" date="2016-10" db="EMBL/GenBank/DDBJ databases">
        <authorList>
            <person name="Varghese N."/>
            <person name="Submissions S."/>
        </authorList>
    </citation>
    <scope>NUCLEOTIDE SEQUENCE [LARGE SCALE GENOMIC DNA]</scope>
    <source>
        <strain evidence="4">Nm44</strain>
    </source>
</reference>
<keyword evidence="2" id="KW-0732">Signal</keyword>
<feature type="coiled-coil region" evidence="1">
    <location>
        <begin position="51"/>
        <end position="78"/>
    </location>
</feature>
<gene>
    <name evidence="3" type="ORF">SAMN05421863_102528</name>
</gene>
<keyword evidence="1" id="KW-0175">Coiled coil</keyword>
<name>A0A1I4Q870_9PROT</name>
<dbReference type="Proteomes" id="UP000183287">
    <property type="component" value="Unassembled WGS sequence"/>
</dbReference>
<evidence type="ECO:0000313" key="3">
    <source>
        <dbReference type="EMBL" id="SFM36269.1"/>
    </source>
</evidence>